<organism evidence="1 2">
    <name type="scientific">Arctia plantaginis</name>
    <name type="common">Wood tiger moth</name>
    <name type="synonym">Phalaena plantaginis</name>
    <dbReference type="NCBI Taxonomy" id="874455"/>
    <lineage>
        <taxon>Eukaryota</taxon>
        <taxon>Metazoa</taxon>
        <taxon>Ecdysozoa</taxon>
        <taxon>Arthropoda</taxon>
        <taxon>Hexapoda</taxon>
        <taxon>Insecta</taxon>
        <taxon>Pterygota</taxon>
        <taxon>Neoptera</taxon>
        <taxon>Endopterygota</taxon>
        <taxon>Lepidoptera</taxon>
        <taxon>Glossata</taxon>
        <taxon>Ditrysia</taxon>
        <taxon>Noctuoidea</taxon>
        <taxon>Erebidae</taxon>
        <taxon>Arctiinae</taxon>
        <taxon>Arctia</taxon>
    </lineage>
</organism>
<name>A0A8S1B788_ARCPL</name>
<sequence>MRQDARYSGARRSRAVAQNVPEDTHYVTTTIYTIVNSIQSDIRLSSAIQRCSGSLQFGSMNRFRRCSFRLELLVADIPEADTGPGLRMLTSQGCAYG</sequence>
<proteinExistence type="predicted"/>
<gene>
    <name evidence="1" type="ORF">APLA_LOCUS14929</name>
</gene>
<dbReference type="OrthoDB" id="10006908at2759"/>
<accession>A0A8S1B788</accession>
<dbReference type="Proteomes" id="UP000494256">
    <property type="component" value="Unassembled WGS sequence"/>
</dbReference>
<comment type="caution">
    <text evidence="1">The sequence shown here is derived from an EMBL/GenBank/DDBJ whole genome shotgun (WGS) entry which is preliminary data.</text>
</comment>
<evidence type="ECO:0000313" key="1">
    <source>
        <dbReference type="EMBL" id="CAB3254776.1"/>
    </source>
</evidence>
<reference evidence="1 2" key="1">
    <citation type="submission" date="2020-04" db="EMBL/GenBank/DDBJ databases">
        <authorList>
            <person name="Wallbank WR R."/>
            <person name="Pardo Diaz C."/>
            <person name="Kozak K."/>
            <person name="Martin S."/>
            <person name="Jiggins C."/>
            <person name="Moest M."/>
            <person name="Warren A I."/>
            <person name="Byers J.R.P. K."/>
            <person name="Montejo-Kovacevich G."/>
            <person name="Yen C E."/>
        </authorList>
    </citation>
    <scope>NUCLEOTIDE SEQUENCE [LARGE SCALE GENOMIC DNA]</scope>
</reference>
<dbReference type="EMBL" id="CADEBD010000422">
    <property type="protein sequence ID" value="CAB3254776.1"/>
    <property type="molecule type" value="Genomic_DNA"/>
</dbReference>
<dbReference type="AlphaFoldDB" id="A0A8S1B788"/>
<evidence type="ECO:0000313" key="2">
    <source>
        <dbReference type="Proteomes" id="UP000494256"/>
    </source>
</evidence>
<protein>
    <submittedName>
        <fullName evidence="1">Uncharacterized protein</fullName>
    </submittedName>
</protein>